<proteinExistence type="predicted"/>
<dbReference type="Proteomes" id="UP000614714">
    <property type="component" value="Unassembled WGS sequence"/>
</dbReference>
<feature type="domain" description="Doubled CXXCH motif" evidence="1">
    <location>
        <begin position="120"/>
        <end position="159"/>
    </location>
</feature>
<dbReference type="InterPro" id="IPR036280">
    <property type="entry name" value="Multihaem_cyt_sf"/>
</dbReference>
<comment type="caution">
    <text evidence="2">The sequence shown here is derived from an EMBL/GenBank/DDBJ whole genome shotgun (WGS) entry which is preliminary data.</text>
</comment>
<reference evidence="2 3" key="1">
    <citation type="submission" date="2020-12" db="EMBL/GenBank/DDBJ databases">
        <title>Geomonas sp. Red421, isolated from paddy soil.</title>
        <authorList>
            <person name="Xu Z."/>
            <person name="Zhang Z."/>
            <person name="Masuda Y."/>
            <person name="Itoh H."/>
            <person name="Senoo K."/>
        </authorList>
    </citation>
    <scope>NUCLEOTIDE SEQUENCE [LARGE SCALE GENOMIC DNA]</scope>
    <source>
        <strain evidence="2 3">Red421</strain>
    </source>
</reference>
<organism evidence="2 3">
    <name type="scientific">Geomonas anaerohicana</name>
    <dbReference type="NCBI Taxonomy" id="2798583"/>
    <lineage>
        <taxon>Bacteria</taxon>
        <taxon>Pseudomonadati</taxon>
        <taxon>Thermodesulfobacteriota</taxon>
        <taxon>Desulfuromonadia</taxon>
        <taxon>Geobacterales</taxon>
        <taxon>Geobacteraceae</taxon>
        <taxon>Geomonas</taxon>
    </lineage>
</organism>
<dbReference type="SUPFAM" id="SSF48695">
    <property type="entry name" value="Multiheme cytochromes"/>
    <property type="match status" value="1"/>
</dbReference>
<dbReference type="NCBIfam" id="TIGR01905">
    <property type="entry name" value="paired_CXXCH_1"/>
    <property type="match status" value="1"/>
</dbReference>
<dbReference type="Pfam" id="PF09699">
    <property type="entry name" value="Paired_CXXCH_1"/>
    <property type="match status" value="2"/>
</dbReference>
<dbReference type="EMBL" id="JAEMHL010000008">
    <property type="protein sequence ID" value="MBJ6751533.1"/>
    <property type="molecule type" value="Genomic_DNA"/>
</dbReference>
<evidence type="ECO:0000313" key="3">
    <source>
        <dbReference type="Proteomes" id="UP000614714"/>
    </source>
</evidence>
<dbReference type="InterPro" id="IPR010177">
    <property type="entry name" value="Paired_CXXCH_1"/>
</dbReference>
<feature type="domain" description="Doubled CXXCH motif" evidence="1">
    <location>
        <begin position="76"/>
        <end position="111"/>
    </location>
</feature>
<accession>A0ABS0YGZ6</accession>
<dbReference type="Gene3D" id="3.90.10.10">
    <property type="entry name" value="Cytochrome C3"/>
    <property type="match status" value="1"/>
</dbReference>
<evidence type="ECO:0000259" key="1">
    <source>
        <dbReference type="Pfam" id="PF09699"/>
    </source>
</evidence>
<protein>
    <submittedName>
        <fullName evidence="2">Cytochrome C</fullName>
    </submittedName>
</protein>
<gene>
    <name evidence="2" type="ORF">JFN91_15060</name>
</gene>
<keyword evidence="3" id="KW-1185">Reference proteome</keyword>
<name>A0ABS0YGZ6_9BACT</name>
<dbReference type="PROSITE" id="PS51257">
    <property type="entry name" value="PROKAR_LIPOPROTEIN"/>
    <property type="match status" value="1"/>
</dbReference>
<evidence type="ECO:0000313" key="2">
    <source>
        <dbReference type="EMBL" id="MBJ6751533.1"/>
    </source>
</evidence>
<dbReference type="RefSeq" id="WP_199390010.1">
    <property type="nucleotide sequence ID" value="NZ_JAEMHL010000008.1"/>
</dbReference>
<sequence>MRIILSRILVLVVAVLTLAGCEPAARQRFLTTFFDEVPVLPPVEEYCAEAAVKNTVQTSAGKPVAVVKPEYKPSSHPPYEEKRCNGCHEAEKTTISGLIRPRNELCFLCHPRILKHRFAHGPAAEGDCLACHFPHEGSYPSLLLLEPERLCDKCHLEARAAAGMHAKIEANGVRCIDCHDPHSGDSRYFLK</sequence>